<evidence type="ECO:0000256" key="10">
    <source>
        <dbReference type="SAM" id="SignalP"/>
    </source>
</evidence>
<keyword evidence="7" id="KW-0378">Hydrolase</keyword>
<evidence type="ECO:0008006" key="15">
    <source>
        <dbReference type="Google" id="ProtNLM"/>
    </source>
</evidence>
<evidence type="ECO:0000313" key="14">
    <source>
        <dbReference type="Proteomes" id="UP001283361"/>
    </source>
</evidence>
<dbReference type="Pfam" id="PF19272">
    <property type="entry name" value="ASMase_C"/>
    <property type="match status" value="1"/>
</dbReference>
<dbReference type="InterPro" id="IPR041805">
    <property type="entry name" value="ASMase/PPN1_MPP"/>
</dbReference>
<sequence>MLELGTFLVSFFAILICVAIESRHTPANVDKGYFWHVSDFHYDDTYGKEGQSCGFPVLEPGPFGDAACDAPLRLIEDSIKTMAAIKPDVDFILWTGDNAAHIPTPKFSMERNLYMIQTTTSAIKRMFPHTLVVPSFGNHDFYPADNTNGTEEGFYKVVCQNMWSTWIQDPKQIQTCKSGGFYSRLVGHKLRVLAVNTVLYLIENPKTKNLTNPSQQFEWLEATLMAARNAGEKVIVSAHVPPTIPSPSLFYWFYEQYQGPYVQLMTKFADVIVAHHYAHEHSDTFKILQNEDETGASAVFLAPSVTPLRGHKSSTELLPNHNPGVRLVEYDKRTGKHLGYTQFYTNITGANSHGKTHWKELYSFQDAYDVSDMSVSSLRKIFHKMAQPFSAPMMQYCSFYSVTDTPEEECTLEEQAVFWCAGQLTNLNMTKECVKRYMHL</sequence>
<dbReference type="InterPro" id="IPR004843">
    <property type="entry name" value="Calcineurin-like_PHP"/>
</dbReference>
<name>A0AAE0XW19_9GAST</name>
<dbReference type="PANTHER" id="PTHR10340">
    <property type="entry name" value="SPHINGOMYELIN PHOSPHODIESTERASE"/>
    <property type="match status" value="1"/>
</dbReference>
<evidence type="ECO:0000256" key="3">
    <source>
        <dbReference type="ARBA" id="ARBA00008234"/>
    </source>
</evidence>
<evidence type="ECO:0000256" key="8">
    <source>
        <dbReference type="ARBA" id="ARBA00022833"/>
    </source>
</evidence>
<dbReference type="AlphaFoldDB" id="A0AAE0XW19"/>
<evidence type="ECO:0000256" key="6">
    <source>
        <dbReference type="ARBA" id="ARBA00022729"/>
    </source>
</evidence>
<comment type="similarity">
    <text evidence="3">Belongs to the acid sphingomyelinase family.</text>
</comment>
<accession>A0AAE0XW19</accession>
<dbReference type="InterPro" id="IPR045473">
    <property type="entry name" value="ASM_C"/>
</dbReference>
<dbReference type="GO" id="GO:0046872">
    <property type="term" value="F:metal ion binding"/>
    <property type="evidence" value="ECO:0007669"/>
    <property type="project" value="UniProtKB-KW"/>
</dbReference>
<feature type="domain" description="Calcineurin-like phosphoesterase" evidence="11">
    <location>
        <begin position="34"/>
        <end position="263"/>
    </location>
</feature>
<evidence type="ECO:0000313" key="13">
    <source>
        <dbReference type="EMBL" id="KAK3719799.1"/>
    </source>
</evidence>
<keyword evidence="9" id="KW-0325">Glycoprotein</keyword>
<dbReference type="Proteomes" id="UP001283361">
    <property type="component" value="Unassembled WGS sequence"/>
</dbReference>
<evidence type="ECO:0000259" key="11">
    <source>
        <dbReference type="Pfam" id="PF00149"/>
    </source>
</evidence>
<dbReference type="SUPFAM" id="SSF56300">
    <property type="entry name" value="Metallo-dependent phosphatases"/>
    <property type="match status" value="1"/>
</dbReference>
<evidence type="ECO:0000256" key="4">
    <source>
        <dbReference type="ARBA" id="ARBA00022525"/>
    </source>
</evidence>
<proteinExistence type="inferred from homology"/>
<keyword evidence="8" id="KW-0862">Zinc</keyword>
<evidence type="ECO:0000256" key="2">
    <source>
        <dbReference type="ARBA" id="ARBA00004613"/>
    </source>
</evidence>
<keyword evidence="4" id="KW-0964">Secreted</keyword>
<evidence type="ECO:0000256" key="7">
    <source>
        <dbReference type="ARBA" id="ARBA00022801"/>
    </source>
</evidence>
<keyword evidence="5" id="KW-0479">Metal-binding</keyword>
<evidence type="ECO:0000256" key="9">
    <source>
        <dbReference type="ARBA" id="ARBA00023180"/>
    </source>
</evidence>
<comment type="subcellular location">
    <subcellularLocation>
        <location evidence="2">Secreted</location>
    </subcellularLocation>
</comment>
<evidence type="ECO:0000256" key="1">
    <source>
        <dbReference type="ARBA" id="ARBA00001947"/>
    </source>
</evidence>
<feature type="chain" id="PRO_5042222168" description="Acid sphingomyelinase-like phosphodiesterase 3b" evidence="10">
    <location>
        <begin position="20"/>
        <end position="440"/>
    </location>
</feature>
<dbReference type="InterPro" id="IPR029052">
    <property type="entry name" value="Metallo-depent_PP-like"/>
</dbReference>
<dbReference type="Pfam" id="PF00149">
    <property type="entry name" value="Metallophos"/>
    <property type="match status" value="1"/>
</dbReference>
<reference evidence="13" key="1">
    <citation type="journal article" date="2023" name="G3 (Bethesda)">
        <title>A reference genome for the long-term kleptoplast-retaining sea slug Elysia crispata morphotype clarki.</title>
        <authorList>
            <person name="Eastman K.E."/>
            <person name="Pendleton A.L."/>
            <person name="Shaikh M.A."/>
            <person name="Suttiyut T."/>
            <person name="Ogas R."/>
            <person name="Tomko P."/>
            <person name="Gavelis G."/>
            <person name="Widhalm J.R."/>
            <person name="Wisecaver J.H."/>
        </authorList>
    </citation>
    <scope>NUCLEOTIDE SEQUENCE</scope>
    <source>
        <strain evidence="13">ECLA1</strain>
    </source>
</reference>
<dbReference type="GO" id="GO:0008081">
    <property type="term" value="F:phosphoric diester hydrolase activity"/>
    <property type="evidence" value="ECO:0007669"/>
    <property type="project" value="TreeGrafter"/>
</dbReference>
<dbReference type="CDD" id="cd00842">
    <property type="entry name" value="MPP_ASMase"/>
    <property type="match status" value="1"/>
</dbReference>
<dbReference type="PANTHER" id="PTHR10340:SF57">
    <property type="entry name" value="METALLOPHOS DOMAIN-CONTAINING PROTEIN"/>
    <property type="match status" value="1"/>
</dbReference>
<protein>
    <recommendedName>
        <fullName evidence="15">Acid sphingomyelinase-like phosphodiesterase 3b</fullName>
    </recommendedName>
</protein>
<feature type="domain" description="Sphingomyelin phosphodiesterase C-terminal" evidence="12">
    <location>
        <begin position="297"/>
        <end position="438"/>
    </location>
</feature>
<dbReference type="EMBL" id="JAWDGP010007412">
    <property type="protein sequence ID" value="KAK3719799.1"/>
    <property type="molecule type" value="Genomic_DNA"/>
</dbReference>
<keyword evidence="14" id="KW-1185">Reference proteome</keyword>
<evidence type="ECO:0000259" key="12">
    <source>
        <dbReference type="Pfam" id="PF19272"/>
    </source>
</evidence>
<comment type="cofactor">
    <cofactor evidence="1">
        <name>Zn(2+)</name>
        <dbReference type="ChEBI" id="CHEBI:29105"/>
    </cofactor>
</comment>
<organism evidence="13 14">
    <name type="scientific">Elysia crispata</name>
    <name type="common">lettuce slug</name>
    <dbReference type="NCBI Taxonomy" id="231223"/>
    <lineage>
        <taxon>Eukaryota</taxon>
        <taxon>Metazoa</taxon>
        <taxon>Spiralia</taxon>
        <taxon>Lophotrochozoa</taxon>
        <taxon>Mollusca</taxon>
        <taxon>Gastropoda</taxon>
        <taxon>Heterobranchia</taxon>
        <taxon>Euthyneura</taxon>
        <taxon>Panpulmonata</taxon>
        <taxon>Sacoglossa</taxon>
        <taxon>Placobranchoidea</taxon>
        <taxon>Plakobranchidae</taxon>
        <taxon>Elysia</taxon>
    </lineage>
</organism>
<comment type="caution">
    <text evidence="13">The sequence shown here is derived from an EMBL/GenBank/DDBJ whole genome shotgun (WGS) entry which is preliminary data.</text>
</comment>
<keyword evidence="6 10" id="KW-0732">Signal</keyword>
<dbReference type="Gene3D" id="3.60.21.10">
    <property type="match status" value="1"/>
</dbReference>
<dbReference type="GO" id="GO:0005615">
    <property type="term" value="C:extracellular space"/>
    <property type="evidence" value="ECO:0007669"/>
    <property type="project" value="TreeGrafter"/>
</dbReference>
<feature type="signal peptide" evidence="10">
    <location>
        <begin position="1"/>
        <end position="19"/>
    </location>
</feature>
<gene>
    <name evidence="13" type="ORF">RRG08_040101</name>
</gene>
<evidence type="ECO:0000256" key="5">
    <source>
        <dbReference type="ARBA" id="ARBA00022723"/>
    </source>
</evidence>